<protein>
    <submittedName>
        <fullName evidence="2">Uncharacterized protein</fullName>
    </submittedName>
</protein>
<evidence type="ECO:0000256" key="1">
    <source>
        <dbReference type="SAM" id="Phobius"/>
    </source>
</evidence>
<dbReference type="EMBL" id="MEYV01000007">
    <property type="protein sequence ID" value="OGD40511.1"/>
    <property type="molecule type" value="Genomic_DNA"/>
</dbReference>
<proteinExistence type="predicted"/>
<comment type="caution">
    <text evidence="2">The sequence shown here is derived from an EMBL/GenBank/DDBJ whole genome shotgun (WGS) entry which is preliminary data.</text>
</comment>
<sequence length="59" mass="6618">MLIKVLFATSIILSGLFLAIPEWLAPIMNYGEPFAISRVVGLLAVIFETWWVARKLLGK</sequence>
<evidence type="ECO:0000313" key="3">
    <source>
        <dbReference type="Proteomes" id="UP000177197"/>
    </source>
</evidence>
<feature type="transmembrane region" description="Helical" evidence="1">
    <location>
        <begin position="35"/>
        <end position="53"/>
    </location>
</feature>
<evidence type="ECO:0000313" key="2">
    <source>
        <dbReference type="EMBL" id="OGD40511.1"/>
    </source>
</evidence>
<gene>
    <name evidence="2" type="ORF">A3I30_00905</name>
</gene>
<organism evidence="2 3">
    <name type="scientific">Candidatus Azambacteria bacterium RIFCSPLOWO2_02_FULL_44_14</name>
    <dbReference type="NCBI Taxonomy" id="1797306"/>
    <lineage>
        <taxon>Bacteria</taxon>
        <taxon>Candidatus Azamiibacteriota</taxon>
    </lineage>
</organism>
<keyword evidence="1" id="KW-0472">Membrane</keyword>
<dbReference type="AlphaFoldDB" id="A0A1F5CCC4"/>
<reference evidence="2 3" key="1">
    <citation type="journal article" date="2016" name="Nat. Commun.">
        <title>Thousands of microbial genomes shed light on interconnected biogeochemical processes in an aquifer system.</title>
        <authorList>
            <person name="Anantharaman K."/>
            <person name="Brown C.T."/>
            <person name="Hug L.A."/>
            <person name="Sharon I."/>
            <person name="Castelle C.J."/>
            <person name="Probst A.J."/>
            <person name="Thomas B.C."/>
            <person name="Singh A."/>
            <person name="Wilkins M.J."/>
            <person name="Karaoz U."/>
            <person name="Brodie E.L."/>
            <person name="Williams K.H."/>
            <person name="Hubbard S.S."/>
            <person name="Banfield J.F."/>
        </authorList>
    </citation>
    <scope>NUCLEOTIDE SEQUENCE [LARGE SCALE GENOMIC DNA]</scope>
</reference>
<name>A0A1F5CCC4_9BACT</name>
<keyword evidence="1" id="KW-0812">Transmembrane</keyword>
<dbReference type="Proteomes" id="UP000177197">
    <property type="component" value="Unassembled WGS sequence"/>
</dbReference>
<keyword evidence="1" id="KW-1133">Transmembrane helix</keyword>
<accession>A0A1F5CCC4</accession>